<comment type="caution">
    <text evidence="2">The sequence shown here is derived from an EMBL/GenBank/DDBJ whole genome shotgun (WGS) entry which is preliminary data.</text>
</comment>
<reference evidence="2 3" key="1">
    <citation type="journal article" date="2020" name="Phytopathology">
        <title>Genome Sequence Resources of Colletotrichum truncatum, C. plurivorum, C. musicola, and C. sojae: Four Species Pathogenic to Soybean (Glycine max).</title>
        <authorList>
            <person name="Rogerio F."/>
            <person name="Boufleur T.R."/>
            <person name="Ciampi-Guillardi M."/>
            <person name="Sukno S.A."/>
            <person name="Thon M.R."/>
            <person name="Massola Junior N.S."/>
            <person name="Baroncelli R."/>
        </authorList>
    </citation>
    <scope>NUCLEOTIDE SEQUENCE [LARGE SCALE GENOMIC DNA]</scope>
    <source>
        <strain evidence="2 3">LFN0009</strain>
    </source>
</reference>
<protein>
    <submittedName>
        <fullName evidence="2">Uncharacterized protein</fullName>
    </submittedName>
</protein>
<feature type="region of interest" description="Disordered" evidence="1">
    <location>
        <begin position="231"/>
        <end position="264"/>
    </location>
</feature>
<gene>
    <name evidence="2" type="ORF">CSOJ01_06758</name>
</gene>
<dbReference type="EMBL" id="WIGN01000097">
    <property type="protein sequence ID" value="KAF6809703.1"/>
    <property type="molecule type" value="Genomic_DNA"/>
</dbReference>
<organism evidence="2 3">
    <name type="scientific">Colletotrichum sojae</name>
    <dbReference type="NCBI Taxonomy" id="2175907"/>
    <lineage>
        <taxon>Eukaryota</taxon>
        <taxon>Fungi</taxon>
        <taxon>Dikarya</taxon>
        <taxon>Ascomycota</taxon>
        <taxon>Pezizomycotina</taxon>
        <taxon>Sordariomycetes</taxon>
        <taxon>Hypocreomycetidae</taxon>
        <taxon>Glomerellales</taxon>
        <taxon>Glomerellaceae</taxon>
        <taxon>Colletotrichum</taxon>
        <taxon>Colletotrichum orchidearum species complex</taxon>
    </lineage>
</organism>
<proteinExistence type="predicted"/>
<evidence type="ECO:0000313" key="2">
    <source>
        <dbReference type="EMBL" id="KAF6809703.1"/>
    </source>
</evidence>
<keyword evidence="3" id="KW-1185">Reference proteome</keyword>
<feature type="compositionally biased region" description="Polar residues" evidence="1">
    <location>
        <begin position="231"/>
        <end position="241"/>
    </location>
</feature>
<sequence>MSSTCSPSSTSSNKKKALRGPSSGVLGPAPGGPARPASTQRQLQQAQEGEGQAGTAGFRGEWSSGRAGRAQEDSVCLPTGFRCRPVTPANVVMGRTWAWEIRNDRLNGRARGKVPWRFWHPAAYGVVGRTGEWLRASWGGRRNAALDGCAWCVVLLVLLVLDCWCMRLAGRLHVCVARSGKRGGRRRASQGVLREREREREDRSSVRWCVAREVFSERDKRRVCRDCEQSALSTQHPALSDQQHRTDRDPPGAWSRRVRLSRTP</sequence>
<name>A0A8H6MVD0_9PEZI</name>
<evidence type="ECO:0000313" key="3">
    <source>
        <dbReference type="Proteomes" id="UP000652219"/>
    </source>
</evidence>
<evidence type="ECO:0000256" key="1">
    <source>
        <dbReference type="SAM" id="MobiDB-lite"/>
    </source>
</evidence>
<dbReference type="AlphaFoldDB" id="A0A8H6MVD0"/>
<feature type="compositionally biased region" description="Low complexity" evidence="1">
    <location>
        <begin position="1"/>
        <end position="12"/>
    </location>
</feature>
<feature type="compositionally biased region" description="Low complexity" evidence="1">
    <location>
        <begin position="20"/>
        <end position="56"/>
    </location>
</feature>
<dbReference type="Proteomes" id="UP000652219">
    <property type="component" value="Unassembled WGS sequence"/>
</dbReference>
<feature type="region of interest" description="Disordered" evidence="1">
    <location>
        <begin position="1"/>
        <end position="66"/>
    </location>
</feature>
<accession>A0A8H6MVD0</accession>